<dbReference type="PANTHER" id="PTHR11712">
    <property type="entry name" value="POLYKETIDE SYNTHASE-RELATED"/>
    <property type="match status" value="1"/>
</dbReference>
<reference evidence="5" key="1">
    <citation type="journal article" date="2020" name="mSystems">
        <title>Genome- and Community-Level Interaction Insights into Carbon Utilization and Element Cycling Functions of Hydrothermarchaeota in Hydrothermal Sediment.</title>
        <authorList>
            <person name="Zhou Z."/>
            <person name="Liu Y."/>
            <person name="Xu W."/>
            <person name="Pan J."/>
            <person name="Luo Z.H."/>
            <person name="Li M."/>
        </authorList>
    </citation>
    <scope>NUCLEOTIDE SEQUENCE [LARGE SCALE GENOMIC DNA]</scope>
    <source>
        <strain evidence="5">SpSt-508</strain>
    </source>
</reference>
<dbReference type="InterPro" id="IPR014031">
    <property type="entry name" value="Ketoacyl_synth_C"/>
</dbReference>
<evidence type="ECO:0000256" key="3">
    <source>
        <dbReference type="RuleBase" id="RU003694"/>
    </source>
</evidence>
<dbReference type="PROSITE" id="PS00606">
    <property type="entry name" value="KS3_1"/>
    <property type="match status" value="1"/>
</dbReference>
<feature type="domain" description="Ketosynthase family 3 (KS3)" evidence="4">
    <location>
        <begin position="2"/>
        <end position="399"/>
    </location>
</feature>
<dbReference type="SUPFAM" id="SSF53901">
    <property type="entry name" value="Thiolase-like"/>
    <property type="match status" value="2"/>
</dbReference>
<dbReference type="InterPro" id="IPR016039">
    <property type="entry name" value="Thiolase-like"/>
</dbReference>
<dbReference type="EMBL" id="DSVQ01000012">
    <property type="protein sequence ID" value="HGT38968.1"/>
    <property type="molecule type" value="Genomic_DNA"/>
</dbReference>
<comment type="similarity">
    <text evidence="1 3">Belongs to the thiolase-like superfamily. Beta-ketoacyl-ACP synthases family.</text>
</comment>
<dbReference type="PANTHER" id="PTHR11712:SF336">
    <property type="entry name" value="3-OXOACYL-[ACYL-CARRIER-PROTEIN] SYNTHASE, MITOCHONDRIAL"/>
    <property type="match status" value="1"/>
</dbReference>
<keyword evidence="2 3" id="KW-0808">Transferase</keyword>
<dbReference type="InterPro" id="IPR018201">
    <property type="entry name" value="Ketoacyl_synth_AS"/>
</dbReference>
<dbReference type="InterPro" id="IPR014030">
    <property type="entry name" value="Ketoacyl_synth_N"/>
</dbReference>
<accession>A0A7C4QQK1</accession>
<evidence type="ECO:0000313" key="5">
    <source>
        <dbReference type="EMBL" id="HGT38968.1"/>
    </source>
</evidence>
<dbReference type="PROSITE" id="PS52004">
    <property type="entry name" value="KS3_2"/>
    <property type="match status" value="1"/>
</dbReference>
<protein>
    <submittedName>
        <fullName evidence="5">Beta-ketoacyl-[acyl-carrier-protein] synthase family protein</fullName>
    </submittedName>
</protein>
<dbReference type="GO" id="GO:0005829">
    <property type="term" value="C:cytosol"/>
    <property type="evidence" value="ECO:0007669"/>
    <property type="project" value="TreeGrafter"/>
</dbReference>
<dbReference type="GO" id="GO:0006633">
    <property type="term" value="P:fatty acid biosynthetic process"/>
    <property type="evidence" value="ECO:0007669"/>
    <property type="project" value="InterPro"/>
</dbReference>
<gene>
    <name evidence="5" type="ORF">ENS64_06855</name>
</gene>
<evidence type="ECO:0000259" key="4">
    <source>
        <dbReference type="PROSITE" id="PS52004"/>
    </source>
</evidence>
<dbReference type="SMART" id="SM00825">
    <property type="entry name" value="PKS_KS"/>
    <property type="match status" value="1"/>
</dbReference>
<name>A0A7C4QQK1_9PLAN</name>
<comment type="caution">
    <text evidence="5">The sequence shown here is derived from an EMBL/GenBank/DDBJ whole genome shotgun (WGS) entry which is preliminary data.</text>
</comment>
<evidence type="ECO:0000256" key="2">
    <source>
        <dbReference type="ARBA" id="ARBA00022679"/>
    </source>
</evidence>
<evidence type="ECO:0000256" key="1">
    <source>
        <dbReference type="ARBA" id="ARBA00008467"/>
    </source>
</evidence>
<dbReference type="InterPro" id="IPR020841">
    <property type="entry name" value="PKS_Beta-ketoAc_synthase_dom"/>
</dbReference>
<dbReference type="Pfam" id="PF00109">
    <property type="entry name" value="ketoacyl-synt"/>
    <property type="match status" value="1"/>
</dbReference>
<dbReference type="GO" id="GO:0004315">
    <property type="term" value="F:3-oxoacyl-[acyl-carrier-protein] synthase activity"/>
    <property type="evidence" value="ECO:0007669"/>
    <property type="project" value="InterPro"/>
</dbReference>
<dbReference type="FunFam" id="3.40.47.10:FF:000029">
    <property type="entry name" value="3-oxoacyl-[acyl-carrier-protein] synthase 1"/>
    <property type="match status" value="1"/>
</dbReference>
<dbReference type="NCBIfam" id="NF005589">
    <property type="entry name" value="PRK07314.1"/>
    <property type="match status" value="1"/>
</dbReference>
<dbReference type="InterPro" id="IPR000794">
    <property type="entry name" value="Beta-ketoacyl_synthase"/>
</dbReference>
<dbReference type="Gene3D" id="3.40.47.10">
    <property type="match status" value="1"/>
</dbReference>
<organism evidence="5">
    <name type="scientific">Schlesneria paludicola</name>
    <dbReference type="NCBI Taxonomy" id="360056"/>
    <lineage>
        <taxon>Bacteria</taxon>
        <taxon>Pseudomonadati</taxon>
        <taxon>Planctomycetota</taxon>
        <taxon>Planctomycetia</taxon>
        <taxon>Planctomycetales</taxon>
        <taxon>Planctomycetaceae</taxon>
        <taxon>Schlesneria</taxon>
    </lineage>
</organism>
<dbReference type="CDD" id="cd00834">
    <property type="entry name" value="KAS_I_II"/>
    <property type="match status" value="1"/>
</dbReference>
<sequence length="415" mass="44365">MSRKVVVTGMNVVTALGLDLESTWQGLVEGRSGIRRITLFDPAGYATQIAGELPNDFEDFARRYCHRRLMKQTARGTWLGFACAKGAVERSGIDFNRLDRTRCAVVFGAADTGHSLAYNQEFWILKTMPHVVPALLSMEYALEGPSLLLSAACASSAYAVGAAYDLIASGRADAVITGGCSAIVNPEHVRGFDELHALSTANEDPPRASKPFSQGRDGFVIGEGAGVLVLESEESARAREAPIYGELAGYAMTNEAFNLMSPRPDGAGMARTMRLALASAGVAPEEVDYINAHGTSTTLNDKYETQAIKQVFGPRAYHIPVSSAKSMIGHTAGACGAVEAVITLLSLSRGVITPTINYSPDPELDLDYVPHRARRRALRVALSNSFGFGGCNATLVFRRYPASTAGVEPERKLAG</sequence>
<proteinExistence type="inferred from homology"/>
<dbReference type="Pfam" id="PF02801">
    <property type="entry name" value="Ketoacyl-synt_C"/>
    <property type="match status" value="1"/>
</dbReference>
<dbReference type="AlphaFoldDB" id="A0A7C4QQK1"/>